<name>A0A9W8H7Y4_9FUNG</name>
<dbReference type="Gene3D" id="3.80.10.10">
    <property type="entry name" value="Ribonuclease Inhibitor"/>
    <property type="match status" value="1"/>
</dbReference>
<keyword evidence="2" id="KW-1185">Reference proteome</keyword>
<sequence>MAQPNASAQWLPEACLHPVLSYLWDDSLISRFHQRRRQRTKDYDQTLIHQILRTRTISPLHVCRAWRQPSLRRYFRNTLIDIATRPLPSSASPHVARLFVLVGAHGLPNLQCTLPFLPLAHTLAVCYVGQGCPLEGIEGRLGRLRHVWFQSLAPVLSPAADALLQRQTARVEAMHVHLDDRAVAAVRRAAGSLRSLCLVRVGGGTLSELGMDAEYPRLRRLVFSVDPQAHMFSHPVGPAARPRRAFPSLEHLHFDHAALRGAPREEWHAAMFDSLILQTAGSLRFLTFPIVYNTERRISAGNCPRLVELRHVKCCWATGPLHTGGQEGASDSTRVLGNIAGIRTLTSYTHPSHIARLSDVPAEVACLDLRHLDLSGWPLTLANIAWILRTFPRLHSLRISLAAGFSSADHLAVHNHASLRQMHVDAAASALPGNDEMPGLLVLLENATRASPGCCLWLYDAAYAYVTQKCAEVHEGGLQGMRVFSLDVEVDDRAGSGASTPWPLVSSALAPSAAAAAVSAANGNSWSLVRRLLIE</sequence>
<gene>
    <name evidence="1" type="ORF">GGI15_004059</name>
</gene>
<protein>
    <submittedName>
        <fullName evidence="1">Uncharacterized protein</fullName>
    </submittedName>
</protein>
<dbReference type="SUPFAM" id="SSF52047">
    <property type="entry name" value="RNI-like"/>
    <property type="match status" value="1"/>
</dbReference>
<dbReference type="AlphaFoldDB" id="A0A9W8H7Y4"/>
<accession>A0A9W8H7Y4</accession>
<reference evidence="1" key="1">
    <citation type="submission" date="2022-07" db="EMBL/GenBank/DDBJ databases">
        <title>Phylogenomic reconstructions and comparative analyses of Kickxellomycotina fungi.</title>
        <authorList>
            <person name="Reynolds N.K."/>
            <person name="Stajich J.E."/>
            <person name="Barry K."/>
            <person name="Grigoriev I.V."/>
            <person name="Crous P."/>
            <person name="Smith M.E."/>
        </authorList>
    </citation>
    <scope>NUCLEOTIDE SEQUENCE</scope>
    <source>
        <strain evidence="1">BCRC 34489</strain>
    </source>
</reference>
<dbReference type="InterPro" id="IPR032675">
    <property type="entry name" value="LRR_dom_sf"/>
</dbReference>
<evidence type="ECO:0000313" key="2">
    <source>
        <dbReference type="Proteomes" id="UP001140172"/>
    </source>
</evidence>
<comment type="caution">
    <text evidence="1">The sequence shown here is derived from an EMBL/GenBank/DDBJ whole genome shotgun (WGS) entry which is preliminary data.</text>
</comment>
<dbReference type="Proteomes" id="UP001140172">
    <property type="component" value="Unassembled WGS sequence"/>
</dbReference>
<evidence type="ECO:0000313" key="1">
    <source>
        <dbReference type="EMBL" id="KAJ2778831.1"/>
    </source>
</evidence>
<dbReference type="OrthoDB" id="5527875at2759"/>
<proteinExistence type="predicted"/>
<dbReference type="EMBL" id="JANBUM010000329">
    <property type="protein sequence ID" value="KAJ2778831.1"/>
    <property type="molecule type" value="Genomic_DNA"/>
</dbReference>
<organism evidence="1 2">
    <name type="scientific">Coemansia interrupta</name>
    <dbReference type="NCBI Taxonomy" id="1126814"/>
    <lineage>
        <taxon>Eukaryota</taxon>
        <taxon>Fungi</taxon>
        <taxon>Fungi incertae sedis</taxon>
        <taxon>Zoopagomycota</taxon>
        <taxon>Kickxellomycotina</taxon>
        <taxon>Kickxellomycetes</taxon>
        <taxon>Kickxellales</taxon>
        <taxon>Kickxellaceae</taxon>
        <taxon>Coemansia</taxon>
    </lineage>
</organism>